<dbReference type="NCBIfam" id="TIGR01426">
    <property type="entry name" value="MGT"/>
    <property type="match status" value="1"/>
</dbReference>
<evidence type="ECO:0000256" key="3">
    <source>
        <dbReference type="ARBA" id="ARBA00022679"/>
    </source>
</evidence>
<evidence type="ECO:0000256" key="1">
    <source>
        <dbReference type="ARBA" id="ARBA00009995"/>
    </source>
</evidence>
<proteinExistence type="inferred from homology"/>
<dbReference type="AlphaFoldDB" id="A0A068PCD7"/>
<dbReference type="PATRIC" id="fig|492670.84.peg.2149"/>
<keyword evidence="2" id="KW-0328">Glycosyltransferase</keyword>
<organism evidence="5">
    <name type="scientific">Bacillus velezensis</name>
    <dbReference type="NCBI Taxonomy" id="492670"/>
    <lineage>
        <taxon>Bacteria</taxon>
        <taxon>Bacillati</taxon>
        <taxon>Bacillota</taxon>
        <taxon>Bacilli</taxon>
        <taxon>Bacillales</taxon>
        <taxon>Bacillaceae</taxon>
        <taxon>Bacillus</taxon>
        <taxon>Bacillus amyloliquefaciens group</taxon>
    </lineage>
</organism>
<dbReference type="PANTHER" id="PTHR48043">
    <property type="entry name" value="EG:EG0003.4 PROTEIN-RELATED"/>
    <property type="match status" value="1"/>
</dbReference>
<evidence type="ECO:0000313" key="5">
    <source>
        <dbReference type="EMBL" id="BAP05459.1"/>
    </source>
</evidence>
<dbReference type="RefSeq" id="WP_024085478.1">
    <property type="nucleotide sequence ID" value="NZ_BPWC01000001.1"/>
</dbReference>
<dbReference type="InterPro" id="IPR050271">
    <property type="entry name" value="UDP-glycosyltransferase"/>
</dbReference>
<dbReference type="SUPFAM" id="SSF53756">
    <property type="entry name" value="UDP-Glycosyltransferase/glycogen phosphorylase"/>
    <property type="match status" value="1"/>
</dbReference>
<reference evidence="5" key="1">
    <citation type="submission" date="2014-05" db="EMBL/GenBank/DDBJ databases">
        <title>Single Protein-coding sequence (CDS).</title>
        <authorList>
            <person name="Kim W.-G."/>
        </authorList>
    </citation>
    <scope>NUCLEOTIDE SEQUENCE</scope>
    <source>
        <strain evidence="5">AH159-1</strain>
    </source>
</reference>
<feature type="domain" description="Erythromycin biosynthesis protein CIII-like C-terminal" evidence="4">
    <location>
        <begin position="251"/>
        <end position="379"/>
    </location>
</feature>
<evidence type="ECO:0000259" key="4">
    <source>
        <dbReference type="Pfam" id="PF06722"/>
    </source>
</evidence>
<dbReference type="GO" id="GO:0008194">
    <property type="term" value="F:UDP-glycosyltransferase activity"/>
    <property type="evidence" value="ECO:0007669"/>
    <property type="project" value="InterPro"/>
</dbReference>
<dbReference type="EMBL" id="AB935338">
    <property type="protein sequence ID" value="BAP05459.1"/>
    <property type="molecule type" value="Genomic_DNA"/>
</dbReference>
<dbReference type="Gene3D" id="3.40.50.2000">
    <property type="entry name" value="Glycogen Phosphorylase B"/>
    <property type="match status" value="2"/>
</dbReference>
<protein>
    <submittedName>
        <fullName evidence="5">Putative glycosyltransferase BmgtB</fullName>
    </submittedName>
</protein>
<dbReference type="FunFam" id="3.40.50.2000:FF:000072">
    <property type="entry name" value="Glycosyl transferase"/>
    <property type="match status" value="1"/>
</dbReference>
<dbReference type="PANTHER" id="PTHR48043:SF145">
    <property type="entry name" value="FI06409P-RELATED"/>
    <property type="match status" value="1"/>
</dbReference>
<comment type="similarity">
    <text evidence="1">Belongs to the UDP-glycosyltransferase family.</text>
</comment>
<dbReference type="CDD" id="cd03784">
    <property type="entry name" value="GT1_Gtf-like"/>
    <property type="match status" value="1"/>
</dbReference>
<evidence type="ECO:0000256" key="2">
    <source>
        <dbReference type="ARBA" id="ARBA00022676"/>
    </source>
</evidence>
<sequence length="403" mass="45091">MANVLMIGFPGEGHINPSLGVVKELKAKGEHVVYYGVKEYEHKIASSGAEFRECEDFRKDEFGKNATGDEQRDATEFLLLMIETSEKAALRILEEVKDESYDYILYDHHFLAGRLVRNKLKLPAYSLCTTFAMNEAFIKEVFSNTNLISEESSHYPAYTEAVSRLNEEFSADIKTPYDIFSNDGRKTIVFTSRAFQPKEEEFGDSYLFVGPSITERPAAQDFPFDQLEGEKVLFISMGTIFNNQKELFNKCLKAVRNFNGKAVMSIGKHLDPAELDEIPENVIVKPYVPQLEILKRADLFITHGGMNSTSEGLYYKTPMIVIPMGADQFAVGSQVENTGAGKMFKKEDVTAELLTEAIKELSENPEYQTKASEIGESLKAAGGAQRAAELIAEDVKTAETRVL</sequence>
<accession>A0A068PCD7</accession>
<dbReference type="InterPro" id="IPR010610">
    <property type="entry name" value="EryCIII-like_C"/>
</dbReference>
<dbReference type="GO" id="GO:0016758">
    <property type="term" value="F:hexosyltransferase activity"/>
    <property type="evidence" value="ECO:0007669"/>
    <property type="project" value="InterPro"/>
</dbReference>
<gene>
    <name evidence="5" type="primary">bmgtB</name>
</gene>
<dbReference type="Pfam" id="PF06722">
    <property type="entry name" value="EryCIII-like_C"/>
    <property type="match status" value="1"/>
</dbReference>
<name>A0A068PCD7_BACVE</name>
<dbReference type="InterPro" id="IPR006326">
    <property type="entry name" value="UDPGT_MGT-like"/>
</dbReference>
<dbReference type="InterPro" id="IPR002213">
    <property type="entry name" value="UDP_glucos_trans"/>
</dbReference>
<keyword evidence="3 5" id="KW-0808">Transferase</keyword>